<dbReference type="InterPro" id="IPR050315">
    <property type="entry name" value="FAD-oxidoreductase_2"/>
</dbReference>
<dbReference type="OrthoDB" id="10254877at2759"/>
<dbReference type="AlphaFoldDB" id="A0A8J5UXX2"/>
<dbReference type="PANTHER" id="PTHR43400:SF1">
    <property type="entry name" value="FUMARATE REDUCTASE"/>
    <property type="match status" value="1"/>
</dbReference>
<comment type="caution">
    <text evidence="4">The sequence shown here is derived from an EMBL/GenBank/DDBJ whole genome shotgun (WGS) entry which is preliminary data.</text>
</comment>
<feature type="domain" description="FAD-dependent oxidoreductase 2 FAD-binding" evidence="3">
    <location>
        <begin position="11"/>
        <end position="108"/>
    </location>
</feature>
<dbReference type="Pfam" id="PF00890">
    <property type="entry name" value="FAD_binding_2"/>
    <property type="match status" value="2"/>
</dbReference>
<evidence type="ECO:0000256" key="2">
    <source>
        <dbReference type="ARBA" id="ARBA00023002"/>
    </source>
</evidence>
<gene>
    <name evidence="4" type="ORF">J8A68_002547</name>
</gene>
<evidence type="ECO:0000256" key="1">
    <source>
        <dbReference type="ARBA" id="ARBA00022630"/>
    </source>
</evidence>
<dbReference type="PANTHER" id="PTHR43400">
    <property type="entry name" value="FUMARATE REDUCTASE"/>
    <property type="match status" value="1"/>
</dbReference>
<protein>
    <submittedName>
        <fullName evidence="4">OSM1</fullName>
    </submittedName>
</protein>
<keyword evidence="5" id="KW-1185">Reference proteome</keyword>
<proteinExistence type="predicted"/>
<keyword evidence="1" id="KW-0285">Flavoprotein</keyword>
<dbReference type="GO" id="GO:0016491">
    <property type="term" value="F:oxidoreductase activity"/>
    <property type="evidence" value="ECO:0007669"/>
    <property type="project" value="UniProtKB-KW"/>
</dbReference>
<accession>A0A8J5UXX2</accession>
<dbReference type="RefSeq" id="XP_049264152.1">
    <property type="nucleotide sequence ID" value="XM_049406310.1"/>
</dbReference>
<dbReference type="InterPro" id="IPR003953">
    <property type="entry name" value="FAD-dep_OxRdtase_2_FAD-bd"/>
</dbReference>
<evidence type="ECO:0000313" key="5">
    <source>
        <dbReference type="Proteomes" id="UP000694255"/>
    </source>
</evidence>
<feature type="domain" description="FAD-dependent oxidoreductase 2 FAD-binding" evidence="3">
    <location>
        <begin position="128"/>
        <end position="422"/>
    </location>
</feature>
<evidence type="ECO:0000313" key="4">
    <source>
        <dbReference type="EMBL" id="KAG7663920.1"/>
    </source>
</evidence>
<keyword evidence="2" id="KW-0560">Oxidoreductase</keyword>
<organism evidence="4 5">
    <name type="scientific">[Candida] subhashii</name>
    <dbReference type="NCBI Taxonomy" id="561895"/>
    <lineage>
        <taxon>Eukaryota</taxon>
        <taxon>Fungi</taxon>
        <taxon>Dikarya</taxon>
        <taxon>Ascomycota</taxon>
        <taxon>Saccharomycotina</taxon>
        <taxon>Pichiomycetes</taxon>
        <taxon>Debaryomycetaceae</taxon>
        <taxon>Spathaspora</taxon>
    </lineage>
</organism>
<dbReference type="Proteomes" id="UP000694255">
    <property type="component" value="Unassembled WGS sequence"/>
</dbReference>
<dbReference type="EMBL" id="JAGSYN010000113">
    <property type="protein sequence ID" value="KAG7663920.1"/>
    <property type="molecule type" value="Genomic_DNA"/>
</dbReference>
<evidence type="ECO:0000259" key="3">
    <source>
        <dbReference type="Pfam" id="PF00890"/>
    </source>
</evidence>
<sequence>MTSSTASPPTIVIGSGLGGLTTALELLSHGRKVVIMEKTDKLGGNSIKASSGINGVPTRYHPKDSKDTVDVFYQDTIKSGKGLSDENLARKLVDHSGDAIHWLADSFDIDLSALVRLGGHSLGSWNSKLEKLIYDSANVRVKGIEYKSNEDDRLHVLQGENVVLATGGFSADIQSQENSLLKRFRPDLLQYPSSNGNQTTGDGQKIAERDVDANLIHMDQIQVHPTGFVKLDAPNDSWKFLCGEVIRGIGGILLCPTTGDRFVNELATRDVVTGAILDNCKVTAANQLGFTPDSPLSILVVSLDDVPKAKSHIGFYASQKLLQQGTVADLRQLLQKLNPTIRIADETVTEHLERYNAIIEKENDSDFGRTHFGNKINVEEGFYYGVVTPVLHFSMGGIQIDTNGRVIRKDGTTIENLFAVGEQSPPEVPPLSNPPRRNNLSVVFGRVVSKAISKL</sequence>
<name>A0A8J5UXX2_9ASCO</name>
<reference evidence="4 5" key="1">
    <citation type="journal article" date="2021" name="DNA Res.">
        <title>Genome analysis of Candida subhashii reveals its hybrid nature and dual mitochondrial genome conformations.</title>
        <authorList>
            <person name="Mixao V."/>
            <person name="Hegedusova E."/>
            <person name="Saus E."/>
            <person name="Pryszcz L.P."/>
            <person name="Cillingova A."/>
            <person name="Nosek J."/>
            <person name="Gabaldon T."/>
        </authorList>
    </citation>
    <scope>NUCLEOTIDE SEQUENCE [LARGE SCALE GENOMIC DNA]</scope>
    <source>
        <strain evidence="4 5">CBS 10753</strain>
    </source>
</reference>
<dbReference type="GeneID" id="73469348"/>